<feature type="non-terminal residue" evidence="1">
    <location>
        <position position="1"/>
    </location>
</feature>
<dbReference type="AlphaFoldDB" id="A0A0P9D170"/>
<reference evidence="1 2" key="1">
    <citation type="submission" date="2015-09" db="EMBL/GenBank/DDBJ databases">
        <title>Draft genome sequence of Kouleothrix aurantiaca JCM 19913.</title>
        <authorList>
            <person name="Hemp J."/>
        </authorList>
    </citation>
    <scope>NUCLEOTIDE SEQUENCE [LARGE SCALE GENOMIC DNA]</scope>
    <source>
        <strain evidence="1 2">COM-B</strain>
    </source>
</reference>
<keyword evidence="2" id="KW-1185">Reference proteome</keyword>
<comment type="caution">
    <text evidence="1">The sequence shown here is derived from an EMBL/GenBank/DDBJ whole genome shotgun (WGS) entry which is preliminary data.</text>
</comment>
<dbReference type="Proteomes" id="UP000050509">
    <property type="component" value="Unassembled WGS sequence"/>
</dbReference>
<gene>
    <name evidence="1" type="ORF">SE17_43745</name>
</gene>
<name>A0A0P9D170_9CHLR</name>
<sequence>FYTDPAAHLALFNDHGIVHVRDVAQQVLRVLDHIHGGLIASREEERLQGFMKSYGVLSALLHDIGMIDFRPFGRAMHPEFASQAVFDPAFDHIIDAIWQGDCGGIASRLRDLASALGQEPRLVLRELLALSNCHSKSKVPVAVLNDRLRLRAHMQQTIGDDLQVQYLRYQAQRARATL</sequence>
<feature type="non-terminal residue" evidence="1">
    <location>
        <position position="178"/>
    </location>
</feature>
<protein>
    <submittedName>
        <fullName evidence="1">Uncharacterized protein</fullName>
    </submittedName>
</protein>
<dbReference type="EMBL" id="LJCR01003653">
    <property type="protein sequence ID" value="KPV46022.1"/>
    <property type="molecule type" value="Genomic_DNA"/>
</dbReference>
<evidence type="ECO:0000313" key="1">
    <source>
        <dbReference type="EMBL" id="KPV46022.1"/>
    </source>
</evidence>
<proteinExistence type="predicted"/>
<organism evidence="1 2">
    <name type="scientific">Kouleothrix aurantiaca</name>
    <dbReference type="NCBI Taxonomy" id="186479"/>
    <lineage>
        <taxon>Bacteria</taxon>
        <taxon>Bacillati</taxon>
        <taxon>Chloroflexota</taxon>
        <taxon>Chloroflexia</taxon>
        <taxon>Chloroflexales</taxon>
        <taxon>Roseiflexineae</taxon>
        <taxon>Roseiflexaceae</taxon>
        <taxon>Kouleothrix</taxon>
    </lineage>
</organism>
<evidence type="ECO:0000313" key="2">
    <source>
        <dbReference type="Proteomes" id="UP000050509"/>
    </source>
</evidence>
<accession>A0A0P9D170</accession>